<proteinExistence type="predicted"/>
<dbReference type="AlphaFoldDB" id="A0A9D4FBT8"/>
<reference evidence="2" key="1">
    <citation type="journal article" date="2019" name="bioRxiv">
        <title>The Genome of the Zebra Mussel, Dreissena polymorpha: A Resource for Invasive Species Research.</title>
        <authorList>
            <person name="McCartney M.A."/>
            <person name="Auch B."/>
            <person name="Kono T."/>
            <person name="Mallez S."/>
            <person name="Zhang Y."/>
            <person name="Obille A."/>
            <person name="Becker A."/>
            <person name="Abrahante J.E."/>
            <person name="Garbe J."/>
            <person name="Badalamenti J.P."/>
            <person name="Herman A."/>
            <person name="Mangelson H."/>
            <person name="Liachko I."/>
            <person name="Sullivan S."/>
            <person name="Sone E.D."/>
            <person name="Koren S."/>
            <person name="Silverstein K.A.T."/>
            <person name="Beckman K.B."/>
            <person name="Gohl D.M."/>
        </authorList>
    </citation>
    <scope>NUCLEOTIDE SEQUENCE</scope>
    <source>
        <strain evidence="2">Duluth1</strain>
        <tissue evidence="2">Whole animal</tissue>
    </source>
</reference>
<name>A0A9D4FBT8_DREPO</name>
<evidence type="ECO:0000313" key="3">
    <source>
        <dbReference type="Proteomes" id="UP000828390"/>
    </source>
</evidence>
<dbReference type="EMBL" id="JAIWYP010000007">
    <property type="protein sequence ID" value="KAH3794864.1"/>
    <property type="molecule type" value="Genomic_DNA"/>
</dbReference>
<reference evidence="2" key="2">
    <citation type="submission" date="2020-11" db="EMBL/GenBank/DDBJ databases">
        <authorList>
            <person name="McCartney M.A."/>
            <person name="Auch B."/>
            <person name="Kono T."/>
            <person name="Mallez S."/>
            <person name="Becker A."/>
            <person name="Gohl D.M."/>
            <person name="Silverstein K.A.T."/>
            <person name="Koren S."/>
            <person name="Bechman K.B."/>
            <person name="Herman A."/>
            <person name="Abrahante J.E."/>
            <person name="Garbe J."/>
        </authorList>
    </citation>
    <scope>NUCLEOTIDE SEQUENCE</scope>
    <source>
        <strain evidence="2">Duluth1</strain>
        <tissue evidence="2">Whole animal</tissue>
    </source>
</reference>
<accession>A0A9D4FBT8</accession>
<dbReference type="EMBL" id="JAIWYP010000007">
    <property type="protein sequence ID" value="KAH3794846.1"/>
    <property type="molecule type" value="Genomic_DNA"/>
</dbReference>
<organism evidence="2 3">
    <name type="scientific">Dreissena polymorpha</name>
    <name type="common">Zebra mussel</name>
    <name type="synonym">Mytilus polymorpha</name>
    <dbReference type="NCBI Taxonomy" id="45954"/>
    <lineage>
        <taxon>Eukaryota</taxon>
        <taxon>Metazoa</taxon>
        <taxon>Spiralia</taxon>
        <taxon>Lophotrochozoa</taxon>
        <taxon>Mollusca</taxon>
        <taxon>Bivalvia</taxon>
        <taxon>Autobranchia</taxon>
        <taxon>Heteroconchia</taxon>
        <taxon>Euheterodonta</taxon>
        <taxon>Imparidentia</taxon>
        <taxon>Neoheterodontei</taxon>
        <taxon>Myida</taxon>
        <taxon>Dreissenoidea</taxon>
        <taxon>Dreissenidae</taxon>
        <taxon>Dreissena</taxon>
    </lineage>
</organism>
<sequence>MLAVGEGTIMAMIDVLYVVGDRLPLGHDHRPIIICRGGCCPVQMVRDALYPLEEMITILLL</sequence>
<evidence type="ECO:0000313" key="2">
    <source>
        <dbReference type="EMBL" id="KAH3794864.1"/>
    </source>
</evidence>
<keyword evidence="3" id="KW-1185">Reference proteome</keyword>
<protein>
    <submittedName>
        <fullName evidence="2">Uncharacterized protein</fullName>
    </submittedName>
</protein>
<dbReference type="Proteomes" id="UP000828390">
    <property type="component" value="Unassembled WGS sequence"/>
</dbReference>
<comment type="caution">
    <text evidence="2">The sequence shown here is derived from an EMBL/GenBank/DDBJ whole genome shotgun (WGS) entry which is preliminary data.</text>
</comment>
<evidence type="ECO:0000313" key="1">
    <source>
        <dbReference type="EMBL" id="KAH3794846.1"/>
    </source>
</evidence>
<gene>
    <name evidence="1" type="ORF">DPMN_148384</name>
    <name evidence="2" type="ORF">DPMN_148402</name>
</gene>